<feature type="binding site" evidence="7">
    <location>
        <position position="211"/>
    </location>
    <ligand>
        <name>Zn(2+)</name>
        <dbReference type="ChEBI" id="CHEBI:29105"/>
        <label>2</label>
    </ligand>
</feature>
<dbReference type="AlphaFoldDB" id="A0AAE3JH82"/>
<dbReference type="GO" id="GO:0003677">
    <property type="term" value="F:DNA binding"/>
    <property type="evidence" value="ECO:0007669"/>
    <property type="project" value="InterPro"/>
</dbReference>
<dbReference type="Pfam" id="PF01261">
    <property type="entry name" value="AP_endonuc_2"/>
    <property type="match status" value="1"/>
</dbReference>
<keyword evidence="5 7" id="KW-0862">Zinc</keyword>
<proteinExistence type="inferred from homology"/>
<feature type="binding site" evidence="7">
    <location>
        <position position="179"/>
    </location>
    <ligand>
        <name>Zn(2+)</name>
        <dbReference type="ChEBI" id="CHEBI:29105"/>
        <label>3</label>
    </ligand>
</feature>
<dbReference type="EMBL" id="JAJEQR010000033">
    <property type="protein sequence ID" value="MCC2231581.1"/>
    <property type="molecule type" value="Genomic_DNA"/>
</dbReference>
<organism evidence="9 10">
    <name type="scientific">Hominifimenecus microfluidus</name>
    <dbReference type="NCBI Taxonomy" id="2885348"/>
    <lineage>
        <taxon>Bacteria</taxon>
        <taxon>Bacillati</taxon>
        <taxon>Bacillota</taxon>
        <taxon>Clostridia</taxon>
        <taxon>Lachnospirales</taxon>
        <taxon>Lachnospiraceae</taxon>
        <taxon>Hominifimenecus</taxon>
    </lineage>
</organism>
<feature type="binding site" evidence="7">
    <location>
        <position position="107"/>
    </location>
    <ligand>
        <name>Zn(2+)</name>
        <dbReference type="ChEBI" id="CHEBI:29105"/>
        <label>1</label>
    </ligand>
</feature>
<evidence type="ECO:0000256" key="6">
    <source>
        <dbReference type="ARBA" id="ARBA00023204"/>
    </source>
</evidence>
<gene>
    <name evidence="7" type="primary">nfo</name>
    <name evidence="9" type="ORF">LKD81_11320</name>
</gene>
<feature type="binding site" evidence="7">
    <location>
        <position position="67"/>
    </location>
    <ligand>
        <name>Zn(2+)</name>
        <dbReference type="ChEBI" id="CHEBI:29105"/>
        <label>1</label>
    </ligand>
</feature>
<sequence>MLKIGSHISSAKGFEAMGKTAVRLNATAFAFFTRNPRGGKAKAIDEEDVKRFQKIREQQRIEAVVAHAPYTMNACAARSDLREFAENIMRDDLQRMEYLPGNFYNFHPGSHVGQGIEEGVCLIAECLNRVLTGEQSTTVLLETMAGKGSEVGGRFEELRMILDRIERKDKMGICLDTCHVWDAGYDIAGHLDEVLEEFDRVIGLPFLRAVHLNDSMNPQGAHKDRHAVIGKGTIGLEAMVNIINHPLLRDLPFILETPNDEDGWAAEIALLRSYYREVI</sequence>
<dbReference type="RefSeq" id="WP_308454101.1">
    <property type="nucleotide sequence ID" value="NZ_JAJEQR010000033.1"/>
</dbReference>
<dbReference type="InterPro" id="IPR013022">
    <property type="entry name" value="Xyl_isomerase-like_TIM-brl"/>
</dbReference>
<reference evidence="9" key="1">
    <citation type="submission" date="2021-10" db="EMBL/GenBank/DDBJ databases">
        <title>Anaerobic single-cell dispensing facilitates the cultivation of human gut bacteria.</title>
        <authorList>
            <person name="Afrizal A."/>
        </authorList>
    </citation>
    <scope>NUCLEOTIDE SEQUENCE</scope>
    <source>
        <strain evidence="9">CLA-AA-H215</strain>
    </source>
</reference>
<evidence type="ECO:0000313" key="9">
    <source>
        <dbReference type="EMBL" id="MCC2231581.1"/>
    </source>
</evidence>
<feature type="binding site" evidence="7">
    <location>
        <position position="142"/>
    </location>
    <ligand>
        <name>Zn(2+)</name>
        <dbReference type="ChEBI" id="CHEBI:29105"/>
        <label>1</label>
    </ligand>
</feature>
<keyword evidence="3 7" id="KW-0227">DNA damage</keyword>
<evidence type="ECO:0000256" key="5">
    <source>
        <dbReference type="ARBA" id="ARBA00022833"/>
    </source>
</evidence>
<dbReference type="PROSITE" id="PS00730">
    <property type="entry name" value="AP_NUCLEASE_F2_2"/>
    <property type="match status" value="1"/>
</dbReference>
<evidence type="ECO:0000259" key="8">
    <source>
        <dbReference type="Pfam" id="PF01261"/>
    </source>
</evidence>
<evidence type="ECO:0000256" key="3">
    <source>
        <dbReference type="ARBA" id="ARBA00022763"/>
    </source>
</evidence>
<dbReference type="EC" id="3.1.21.2" evidence="7"/>
<comment type="similarity">
    <text evidence="1 7">Belongs to the AP endonuclease 2 family.</text>
</comment>
<keyword evidence="2 7" id="KW-0479">Metal-binding</keyword>
<comment type="function">
    <text evidence="7">Endonuclease IV plays a role in DNA repair. It cleaves phosphodiester bonds at apurinic or apyrimidinic (AP) sites, generating a 3'-hydroxyl group and a 5'-terminal sugar phosphate.</text>
</comment>
<keyword evidence="4 7" id="KW-0378">Hydrolase</keyword>
<evidence type="ECO:0000256" key="1">
    <source>
        <dbReference type="ARBA" id="ARBA00005340"/>
    </source>
</evidence>
<dbReference type="CDD" id="cd00019">
    <property type="entry name" value="AP2Ec"/>
    <property type="match status" value="1"/>
</dbReference>
<dbReference type="Gene3D" id="3.20.20.150">
    <property type="entry name" value="Divalent-metal-dependent TIM barrel enzymes"/>
    <property type="match status" value="1"/>
</dbReference>
<keyword evidence="10" id="KW-1185">Reference proteome</keyword>
<feature type="binding site" evidence="7">
    <location>
        <position position="256"/>
    </location>
    <ligand>
        <name>Zn(2+)</name>
        <dbReference type="ChEBI" id="CHEBI:29105"/>
        <label>2</label>
    </ligand>
</feature>
<feature type="binding site" evidence="7">
    <location>
        <position position="176"/>
    </location>
    <ligand>
        <name>Zn(2+)</name>
        <dbReference type="ChEBI" id="CHEBI:29105"/>
        <label>2</label>
    </ligand>
</feature>
<name>A0AAE3JH82_9FIRM</name>
<dbReference type="PANTHER" id="PTHR21445">
    <property type="entry name" value="ENDONUCLEASE IV ENDODEOXYRIBONUCLEASE IV"/>
    <property type="match status" value="1"/>
</dbReference>
<dbReference type="GO" id="GO:0003906">
    <property type="term" value="F:DNA-(apurinic or apyrimidinic site) endonuclease activity"/>
    <property type="evidence" value="ECO:0007669"/>
    <property type="project" value="TreeGrafter"/>
</dbReference>
<accession>A0AAE3JH82</accession>
<keyword evidence="7" id="KW-0255">Endonuclease</keyword>
<evidence type="ECO:0000256" key="7">
    <source>
        <dbReference type="HAMAP-Rule" id="MF_00152"/>
    </source>
</evidence>
<dbReference type="InterPro" id="IPR018246">
    <property type="entry name" value="AP_endonuc_F2_Zn_BS"/>
</dbReference>
<feature type="domain" description="Xylose isomerase-like TIM barrel" evidence="8">
    <location>
        <begin position="21"/>
        <end position="273"/>
    </location>
</feature>
<dbReference type="GO" id="GO:0008081">
    <property type="term" value="F:phosphoric diester hydrolase activity"/>
    <property type="evidence" value="ECO:0007669"/>
    <property type="project" value="TreeGrafter"/>
</dbReference>
<evidence type="ECO:0000313" key="10">
    <source>
        <dbReference type="Proteomes" id="UP001198182"/>
    </source>
</evidence>
<comment type="cofactor">
    <cofactor evidence="7">
        <name>Zn(2+)</name>
        <dbReference type="ChEBI" id="CHEBI:29105"/>
    </cofactor>
    <text evidence="7">Binds 3 Zn(2+) ions.</text>
</comment>
<protein>
    <recommendedName>
        <fullName evidence="7">Probable endonuclease 4</fullName>
        <ecNumber evidence="7">3.1.21.2</ecNumber>
    </recommendedName>
    <alternativeName>
        <fullName evidence="7">Endodeoxyribonuclease IV</fullName>
    </alternativeName>
    <alternativeName>
        <fullName evidence="7">Endonuclease IV</fullName>
    </alternativeName>
</protein>
<dbReference type="GO" id="GO:0008270">
    <property type="term" value="F:zinc ion binding"/>
    <property type="evidence" value="ECO:0007669"/>
    <property type="project" value="UniProtKB-UniRule"/>
</dbReference>
<comment type="catalytic activity">
    <reaction evidence="7">
        <text>Endonucleolytic cleavage to 5'-phosphooligonucleotide end-products.</text>
        <dbReference type="EC" id="3.1.21.2"/>
    </reaction>
</comment>
<dbReference type="SUPFAM" id="SSF51658">
    <property type="entry name" value="Xylose isomerase-like"/>
    <property type="match status" value="1"/>
</dbReference>
<dbReference type="InterPro" id="IPR001719">
    <property type="entry name" value="AP_endonuc_2"/>
</dbReference>
<feature type="binding site" evidence="7">
    <location>
        <position position="142"/>
    </location>
    <ligand>
        <name>Zn(2+)</name>
        <dbReference type="ChEBI" id="CHEBI:29105"/>
        <label>2</label>
    </ligand>
</feature>
<dbReference type="PROSITE" id="PS00731">
    <property type="entry name" value="AP_NUCLEASE_F2_3"/>
    <property type="match status" value="1"/>
</dbReference>
<feature type="binding site" evidence="7">
    <location>
        <position position="224"/>
    </location>
    <ligand>
        <name>Zn(2+)</name>
        <dbReference type="ChEBI" id="CHEBI:29105"/>
        <label>3</label>
    </ligand>
</feature>
<dbReference type="GO" id="GO:0008833">
    <property type="term" value="F:deoxyribonuclease IV (phage-T4-induced) activity"/>
    <property type="evidence" value="ECO:0007669"/>
    <property type="project" value="UniProtKB-UniRule"/>
</dbReference>
<keyword evidence="6 7" id="KW-0234">DNA repair</keyword>
<dbReference type="HAMAP" id="MF_00152">
    <property type="entry name" value="Nfo"/>
    <property type="match status" value="1"/>
</dbReference>
<keyword evidence="7" id="KW-0540">Nuclease</keyword>
<dbReference type="GO" id="GO:0006284">
    <property type="term" value="P:base-excision repair"/>
    <property type="evidence" value="ECO:0007669"/>
    <property type="project" value="TreeGrafter"/>
</dbReference>
<feature type="binding site" evidence="7">
    <location>
        <position position="226"/>
    </location>
    <ligand>
        <name>Zn(2+)</name>
        <dbReference type="ChEBI" id="CHEBI:29105"/>
        <label>3</label>
    </ligand>
</feature>
<dbReference type="SMART" id="SM00518">
    <property type="entry name" value="AP2Ec"/>
    <property type="match status" value="1"/>
</dbReference>
<dbReference type="FunFam" id="3.20.20.150:FF:000001">
    <property type="entry name" value="Probable endonuclease 4"/>
    <property type="match status" value="1"/>
</dbReference>
<dbReference type="InterPro" id="IPR036237">
    <property type="entry name" value="Xyl_isomerase-like_sf"/>
</dbReference>
<dbReference type="PANTHER" id="PTHR21445:SF0">
    <property type="entry name" value="APURINIC-APYRIMIDINIC ENDONUCLEASE"/>
    <property type="match status" value="1"/>
</dbReference>
<evidence type="ECO:0000256" key="2">
    <source>
        <dbReference type="ARBA" id="ARBA00022723"/>
    </source>
</evidence>
<dbReference type="NCBIfam" id="TIGR00587">
    <property type="entry name" value="nfo"/>
    <property type="match status" value="1"/>
</dbReference>
<dbReference type="PROSITE" id="PS51432">
    <property type="entry name" value="AP_NUCLEASE_F2_4"/>
    <property type="match status" value="1"/>
</dbReference>
<dbReference type="Proteomes" id="UP001198182">
    <property type="component" value="Unassembled WGS sequence"/>
</dbReference>
<comment type="caution">
    <text evidence="9">The sequence shown here is derived from an EMBL/GenBank/DDBJ whole genome shotgun (WGS) entry which is preliminary data.</text>
</comment>
<evidence type="ECO:0000256" key="4">
    <source>
        <dbReference type="ARBA" id="ARBA00022801"/>
    </source>
</evidence>